<comment type="caution">
    <text evidence="2">The sequence shown here is derived from an EMBL/GenBank/DDBJ whole genome shotgun (WGS) entry which is preliminary data.</text>
</comment>
<evidence type="ECO:0000313" key="3">
    <source>
        <dbReference type="Proteomes" id="UP001108025"/>
    </source>
</evidence>
<feature type="transmembrane region" description="Helical" evidence="1">
    <location>
        <begin position="5"/>
        <end position="27"/>
    </location>
</feature>
<dbReference type="EMBL" id="JAJNAY010000001">
    <property type="protein sequence ID" value="MCD1115947.1"/>
    <property type="molecule type" value="Genomic_DNA"/>
</dbReference>
<evidence type="ECO:0000313" key="2">
    <source>
        <dbReference type="EMBL" id="MCD1115947.1"/>
    </source>
</evidence>
<organism evidence="2 3">
    <name type="scientific">Chryseobacterium turcicum</name>
    <dbReference type="NCBI Taxonomy" id="2898076"/>
    <lineage>
        <taxon>Bacteria</taxon>
        <taxon>Pseudomonadati</taxon>
        <taxon>Bacteroidota</taxon>
        <taxon>Flavobacteriia</taxon>
        <taxon>Flavobacteriales</taxon>
        <taxon>Weeksellaceae</taxon>
        <taxon>Chryseobacterium group</taxon>
        <taxon>Chryseobacterium</taxon>
    </lineage>
</organism>
<sequence length="72" mass="8458">MKKIVIYFISIILLIILQYFLSIVLVFQLATKRVGDTSFGFKDVLIVIFWLTGIASIIYMIIKFLITIYRHE</sequence>
<accession>A0A9Q3YWG5</accession>
<gene>
    <name evidence="2" type="ORF">LO744_03575</name>
</gene>
<keyword evidence="1" id="KW-1133">Transmembrane helix</keyword>
<keyword evidence="1" id="KW-0472">Membrane</keyword>
<dbReference type="Proteomes" id="UP001108025">
    <property type="component" value="Unassembled WGS sequence"/>
</dbReference>
<reference evidence="2" key="1">
    <citation type="submission" date="2021-11" db="EMBL/GenBank/DDBJ databases">
        <title>Description of novel Chryseobacterium species.</title>
        <authorList>
            <person name="Saticioglu I.B."/>
            <person name="Ay H."/>
            <person name="Altun S."/>
            <person name="Duman M."/>
        </authorList>
    </citation>
    <scope>NUCLEOTIDE SEQUENCE</scope>
    <source>
        <strain evidence="2">C-17</strain>
    </source>
</reference>
<evidence type="ECO:0000256" key="1">
    <source>
        <dbReference type="SAM" id="Phobius"/>
    </source>
</evidence>
<proteinExistence type="predicted"/>
<keyword evidence="1" id="KW-0812">Transmembrane</keyword>
<feature type="transmembrane region" description="Helical" evidence="1">
    <location>
        <begin position="47"/>
        <end position="66"/>
    </location>
</feature>
<dbReference type="RefSeq" id="WP_230667217.1">
    <property type="nucleotide sequence ID" value="NZ_JAJNAY010000001.1"/>
</dbReference>
<keyword evidence="3" id="KW-1185">Reference proteome</keyword>
<dbReference type="AlphaFoldDB" id="A0A9Q3YWG5"/>
<protein>
    <submittedName>
        <fullName evidence="2">Uncharacterized protein</fullName>
    </submittedName>
</protein>
<name>A0A9Q3YWG5_9FLAO</name>